<dbReference type="AlphaFoldDB" id="A0ABD5ZI58"/>
<dbReference type="Gene3D" id="3.40.50.2300">
    <property type="match status" value="2"/>
</dbReference>
<evidence type="ECO:0000259" key="4">
    <source>
        <dbReference type="Pfam" id="PF13458"/>
    </source>
</evidence>
<dbReference type="InterPro" id="IPR028082">
    <property type="entry name" value="Peripla_BP_I"/>
</dbReference>
<keyword evidence="1" id="KW-0813">Transport</keyword>
<evidence type="ECO:0000256" key="3">
    <source>
        <dbReference type="ARBA" id="ARBA00022970"/>
    </source>
</evidence>
<dbReference type="EMBL" id="JBHTAA010000005">
    <property type="protein sequence ID" value="MFC7204563.1"/>
    <property type="molecule type" value="Genomic_DNA"/>
</dbReference>
<dbReference type="Pfam" id="PF13458">
    <property type="entry name" value="Peripla_BP_6"/>
    <property type="match status" value="1"/>
</dbReference>
<evidence type="ECO:0000313" key="6">
    <source>
        <dbReference type="Proteomes" id="UP001596481"/>
    </source>
</evidence>
<evidence type="ECO:0000256" key="1">
    <source>
        <dbReference type="ARBA" id="ARBA00022448"/>
    </source>
</evidence>
<dbReference type="RefSeq" id="WP_390224366.1">
    <property type="nucleotide sequence ID" value="NZ_JBHTAA010000005.1"/>
</dbReference>
<feature type="domain" description="Leucine-binding protein" evidence="4">
    <location>
        <begin position="37"/>
        <end position="341"/>
    </location>
</feature>
<dbReference type="InterPro" id="IPR006311">
    <property type="entry name" value="TAT_signal"/>
</dbReference>
<dbReference type="GO" id="GO:0006865">
    <property type="term" value="P:amino acid transport"/>
    <property type="evidence" value="ECO:0007669"/>
    <property type="project" value="UniProtKB-KW"/>
</dbReference>
<accession>A0ABD5ZI58</accession>
<evidence type="ECO:0000313" key="5">
    <source>
        <dbReference type="EMBL" id="MFC7204563.1"/>
    </source>
</evidence>
<comment type="caution">
    <text evidence="5">The sequence shown here is derived from an EMBL/GenBank/DDBJ whole genome shotgun (WGS) entry which is preliminary data.</text>
</comment>
<dbReference type="InterPro" id="IPR051010">
    <property type="entry name" value="BCAA_transport"/>
</dbReference>
<reference evidence="5 6" key="1">
    <citation type="journal article" date="2019" name="Int. J. Syst. Evol. Microbiol.">
        <title>The Global Catalogue of Microorganisms (GCM) 10K type strain sequencing project: providing services to taxonomists for standard genome sequencing and annotation.</title>
        <authorList>
            <consortium name="The Broad Institute Genomics Platform"/>
            <consortium name="The Broad Institute Genome Sequencing Center for Infectious Disease"/>
            <person name="Wu L."/>
            <person name="Ma J."/>
        </authorList>
    </citation>
    <scope>NUCLEOTIDE SEQUENCE [LARGE SCALE GENOMIC DNA]</scope>
    <source>
        <strain evidence="5 6">DSM 29988</strain>
    </source>
</reference>
<organism evidence="5 6">
    <name type="scientific">Haloferax namakaokahaiae</name>
    <dbReference type="NCBI Taxonomy" id="1748331"/>
    <lineage>
        <taxon>Archaea</taxon>
        <taxon>Methanobacteriati</taxon>
        <taxon>Methanobacteriota</taxon>
        <taxon>Stenosarchaea group</taxon>
        <taxon>Halobacteria</taxon>
        <taxon>Halobacteriales</taxon>
        <taxon>Haloferacaceae</taxon>
        <taxon>Haloferax</taxon>
    </lineage>
</organism>
<sequence length="414" mass="42950">MTLSYDRRRFLRATGGTLALGSLSGCVGDLQSQTTEPISFGAVLPLSGPLGQIGTHGLRATQQAVEDINRAGGLLGRPVELIEVDSGASADVALEGYETLVDEGAIGFVGGLVSDVSLALAPKAAEDGIMEVSPSSTTPQLSTAGVADGRKYFGRTVPSDILQAIAMTKILDSPQYVNAETVSLLYIDNSFGADLAAELTANLDAEVVADVAYDPTADSFAGPLDDVLGPEPDAVGFVSVPGQETGILDAYGSSQHVVPWVFAAGMFGTENPSYYEGFYSASLSSTRTDGYFNLQRQLSDIAPLAVYAVNAYDAMFLMGAAVEKSGTATGTAIAETIRSVSGGTGHTVSVGEFDAVKPLIEAGRNLNYEGASGGVDLTEQLEPLSPYVIERITTGAVEQLELLQTQFFASGGSQ</sequence>
<keyword evidence="6" id="KW-1185">Reference proteome</keyword>
<dbReference type="PANTHER" id="PTHR30483:SF6">
    <property type="entry name" value="PERIPLASMIC BINDING PROTEIN OF ABC TRANSPORTER FOR NATURAL AMINO ACIDS"/>
    <property type="match status" value="1"/>
</dbReference>
<dbReference type="InterPro" id="IPR000709">
    <property type="entry name" value="Leu_Ile_Val-bd"/>
</dbReference>
<dbReference type="PRINTS" id="PR00337">
    <property type="entry name" value="LEUILEVALBP"/>
</dbReference>
<dbReference type="SUPFAM" id="SSF53822">
    <property type="entry name" value="Periplasmic binding protein-like I"/>
    <property type="match status" value="1"/>
</dbReference>
<dbReference type="PANTHER" id="PTHR30483">
    <property type="entry name" value="LEUCINE-SPECIFIC-BINDING PROTEIN"/>
    <property type="match status" value="1"/>
</dbReference>
<keyword evidence="3" id="KW-0029">Amino-acid transport</keyword>
<dbReference type="Proteomes" id="UP001596481">
    <property type="component" value="Unassembled WGS sequence"/>
</dbReference>
<keyword evidence="2" id="KW-0732">Signal</keyword>
<proteinExistence type="predicted"/>
<gene>
    <name evidence="5" type="ORF">ACFQJC_13635</name>
</gene>
<evidence type="ECO:0000256" key="2">
    <source>
        <dbReference type="ARBA" id="ARBA00022729"/>
    </source>
</evidence>
<name>A0ABD5ZI58_9EURY</name>
<protein>
    <submittedName>
        <fullName evidence="5">ABC transporter substrate-binding protein</fullName>
    </submittedName>
</protein>
<dbReference type="PROSITE" id="PS51318">
    <property type="entry name" value="TAT"/>
    <property type="match status" value="1"/>
</dbReference>
<dbReference type="InterPro" id="IPR028081">
    <property type="entry name" value="Leu-bd"/>
</dbReference>
<dbReference type="PROSITE" id="PS51257">
    <property type="entry name" value="PROKAR_LIPOPROTEIN"/>
    <property type="match status" value="1"/>
</dbReference>